<dbReference type="AlphaFoldDB" id="A0A508A031"/>
<evidence type="ECO:0000256" key="6">
    <source>
        <dbReference type="ARBA" id="ARBA00022475"/>
    </source>
</evidence>
<dbReference type="RefSeq" id="WP_141519031.1">
    <property type="nucleotide sequence ID" value="NZ_VICE01000111.1"/>
</dbReference>
<comment type="similarity">
    <text evidence="3 12">Belongs to the CcmD/CycX/HelD family.</text>
</comment>
<keyword evidence="5 12" id="KW-0813">Transport</keyword>
<sequence>MSAAGYVLAAYAVFVVVMAWDYLAPRLQVRRVLRRERARAAAPARRERRATDANALKR</sequence>
<evidence type="ECO:0000256" key="13">
    <source>
        <dbReference type="SAM" id="MobiDB-lite"/>
    </source>
</evidence>
<comment type="caution">
    <text evidence="14">The sequence shown here is derived from an EMBL/GenBank/DDBJ whole genome shotgun (WGS) entry which is preliminary data.</text>
</comment>
<comment type="function">
    <text evidence="1 12">Required for the export of heme to the periplasm for the biogenesis of c-type cytochromes.</text>
</comment>
<evidence type="ECO:0000256" key="12">
    <source>
        <dbReference type="RuleBase" id="RU363101"/>
    </source>
</evidence>
<evidence type="ECO:0000256" key="3">
    <source>
        <dbReference type="ARBA" id="ARBA00008741"/>
    </source>
</evidence>
<gene>
    <name evidence="14" type="primary">ccmD</name>
    <name evidence="14" type="ORF">FKV25_11955</name>
</gene>
<evidence type="ECO:0000256" key="5">
    <source>
        <dbReference type="ARBA" id="ARBA00022448"/>
    </source>
</evidence>
<keyword evidence="11 12" id="KW-0472">Membrane</keyword>
<evidence type="ECO:0000256" key="7">
    <source>
        <dbReference type="ARBA" id="ARBA00022519"/>
    </source>
</evidence>
<evidence type="ECO:0000256" key="8">
    <source>
        <dbReference type="ARBA" id="ARBA00022692"/>
    </source>
</evidence>
<feature type="region of interest" description="Disordered" evidence="13">
    <location>
        <begin position="38"/>
        <end position="58"/>
    </location>
</feature>
<comment type="subcellular location">
    <subcellularLocation>
        <location evidence="2 12">Cell inner membrane</location>
        <topology evidence="2 12">Single-pass membrane protein</topology>
    </subcellularLocation>
</comment>
<evidence type="ECO:0000256" key="10">
    <source>
        <dbReference type="ARBA" id="ARBA00022989"/>
    </source>
</evidence>
<protein>
    <recommendedName>
        <fullName evidence="4 12">Heme exporter protein D</fullName>
    </recommendedName>
</protein>
<organism evidence="14 15">
    <name type="scientific">Marilutibacter aestuarii</name>
    <dbReference type="NCBI Taxonomy" id="1706195"/>
    <lineage>
        <taxon>Bacteria</taxon>
        <taxon>Pseudomonadati</taxon>
        <taxon>Pseudomonadota</taxon>
        <taxon>Gammaproteobacteria</taxon>
        <taxon>Lysobacterales</taxon>
        <taxon>Lysobacteraceae</taxon>
        <taxon>Marilutibacter</taxon>
    </lineage>
</organism>
<keyword evidence="8 12" id="KW-0812">Transmembrane</keyword>
<evidence type="ECO:0000256" key="4">
    <source>
        <dbReference type="ARBA" id="ARBA00016461"/>
    </source>
</evidence>
<accession>A0A508A031</accession>
<evidence type="ECO:0000313" key="15">
    <source>
        <dbReference type="Proteomes" id="UP000318212"/>
    </source>
</evidence>
<dbReference type="Proteomes" id="UP000318212">
    <property type="component" value="Unassembled WGS sequence"/>
</dbReference>
<dbReference type="Pfam" id="PF04995">
    <property type="entry name" value="CcmD"/>
    <property type="match status" value="1"/>
</dbReference>
<evidence type="ECO:0000313" key="14">
    <source>
        <dbReference type="EMBL" id="TQD42181.1"/>
    </source>
</evidence>
<reference evidence="14 15" key="1">
    <citation type="submission" date="2019-06" db="EMBL/GenBank/DDBJ databases">
        <title>Lysobacter alkalisoli sp. nov. isolated from saline soil.</title>
        <authorList>
            <person name="Sun J.-Q."/>
            <person name="Xu L."/>
        </authorList>
    </citation>
    <scope>NUCLEOTIDE SEQUENCE [LARGE SCALE GENOMIC DNA]</scope>
    <source>
        <strain evidence="14 15">JCM 31130</strain>
    </source>
</reference>
<evidence type="ECO:0000256" key="9">
    <source>
        <dbReference type="ARBA" id="ARBA00022748"/>
    </source>
</evidence>
<proteinExistence type="inferred from homology"/>
<dbReference type="GO" id="GO:0005886">
    <property type="term" value="C:plasma membrane"/>
    <property type="evidence" value="ECO:0007669"/>
    <property type="project" value="UniProtKB-SubCell"/>
</dbReference>
<name>A0A508A031_9GAMM</name>
<dbReference type="EMBL" id="VICE01000111">
    <property type="protein sequence ID" value="TQD42181.1"/>
    <property type="molecule type" value="Genomic_DNA"/>
</dbReference>
<keyword evidence="9 12" id="KW-0201">Cytochrome c-type biogenesis</keyword>
<evidence type="ECO:0000256" key="1">
    <source>
        <dbReference type="ARBA" id="ARBA00002442"/>
    </source>
</evidence>
<evidence type="ECO:0000256" key="2">
    <source>
        <dbReference type="ARBA" id="ARBA00004377"/>
    </source>
</evidence>
<keyword evidence="10 12" id="KW-1133">Transmembrane helix</keyword>
<feature type="transmembrane region" description="Helical" evidence="12">
    <location>
        <begin position="6"/>
        <end position="24"/>
    </location>
</feature>
<dbReference type="InterPro" id="IPR007078">
    <property type="entry name" value="Haem_export_protD_CcmD"/>
</dbReference>
<dbReference type="GO" id="GO:0015886">
    <property type="term" value="P:heme transport"/>
    <property type="evidence" value="ECO:0007669"/>
    <property type="project" value="InterPro"/>
</dbReference>
<dbReference type="GO" id="GO:0017004">
    <property type="term" value="P:cytochrome complex assembly"/>
    <property type="evidence" value="ECO:0007669"/>
    <property type="project" value="UniProtKB-KW"/>
</dbReference>
<evidence type="ECO:0000256" key="11">
    <source>
        <dbReference type="ARBA" id="ARBA00023136"/>
    </source>
</evidence>
<keyword evidence="6 12" id="KW-1003">Cell membrane</keyword>
<keyword evidence="7 12" id="KW-0997">Cell inner membrane</keyword>
<keyword evidence="15" id="KW-1185">Reference proteome</keyword>